<comment type="caution">
    <text evidence="1">The sequence shown here is derived from an EMBL/GenBank/DDBJ whole genome shotgun (WGS) entry which is preliminary data.</text>
</comment>
<dbReference type="PANTHER" id="PTHR43235:SF1">
    <property type="entry name" value="GLUTAMINE AMIDOTRANSFERASE PB2B2.05-RELATED"/>
    <property type="match status" value="1"/>
</dbReference>
<reference evidence="1" key="1">
    <citation type="journal article" date="2021" name="PeerJ">
        <title>Extensive microbial diversity within the chicken gut microbiome revealed by metagenomics and culture.</title>
        <authorList>
            <person name="Gilroy R."/>
            <person name="Ravi A."/>
            <person name="Getino M."/>
            <person name="Pursley I."/>
            <person name="Horton D.L."/>
            <person name="Alikhan N.F."/>
            <person name="Baker D."/>
            <person name="Gharbi K."/>
            <person name="Hall N."/>
            <person name="Watson M."/>
            <person name="Adriaenssens E.M."/>
            <person name="Foster-Nyarko E."/>
            <person name="Jarju S."/>
            <person name="Secka A."/>
            <person name="Antonio M."/>
            <person name="Oren A."/>
            <person name="Chaudhuri R.R."/>
            <person name="La Ragione R."/>
            <person name="Hildebrand F."/>
            <person name="Pallen M.J."/>
        </authorList>
    </citation>
    <scope>NUCLEOTIDE SEQUENCE</scope>
    <source>
        <strain evidence="1">CHK124-7917</strain>
    </source>
</reference>
<dbReference type="GO" id="GO:0006598">
    <property type="term" value="P:polyamine catabolic process"/>
    <property type="evidence" value="ECO:0007669"/>
    <property type="project" value="TreeGrafter"/>
</dbReference>
<dbReference type="Pfam" id="PF07722">
    <property type="entry name" value="Peptidase_C26"/>
    <property type="match status" value="1"/>
</dbReference>
<dbReference type="RefSeq" id="WP_274959642.1">
    <property type="nucleotide sequence ID" value="NZ_DYWQ01000153.1"/>
</dbReference>
<dbReference type="PROSITE" id="PS51273">
    <property type="entry name" value="GATASE_TYPE_1"/>
    <property type="match status" value="1"/>
</dbReference>
<dbReference type="AlphaFoldDB" id="A0A921GH96"/>
<name>A0A921GH96_9ACTN</name>
<evidence type="ECO:0000313" key="2">
    <source>
        <dbReference type="Proteomes" id="UP000697330"/>
    </source>
</evidence>
<organism evidence="1 2">
    <name type="scientific">Thermophilibacter provencensis</name>
    <dbReference type="NCBI Taxonomy" id="1852386"/>
    <lineage>
        <taxon>Bacteria</taxon>
        <taxon>Bacillati</taxon>
        <taxon>Actinomycetota</taxon>
        <taxon>Coriobacteriia</taxon>
        <taxon>Coriobacteriales</taxon>
        <taxon>Atopobiaceae</taxon>
        <taxon>Thermophilibacter</taxon>
    </lineage>
</organism>
<keyword evidence="1" id="KW-0378">Hydrolase</keyword>
<dbReference type="InterPro" id="IPR029062">
    <property type="entry name" value="Class_I_gatase-like"/>
</dbReference>
<dbReference type="EMBL" id="DYWQ01000153">
    <property type="protein sequence ID" value="HJF46053.1"/>
    <property type="molecule type" value="Genomic_DNA"/>
</dbReference>
<dbReference type="SUPFAM" id="SSF52317">
    <property type="entry name" value="Class I glutamine amidotransferase-like"/>
    <property type="match status" value="1"/>
</dbReference>
<dbReference type="Gene3D" id="3.40.50.880">
    <property type="match status" value="1"/>
</dbReference>
<sequence>MARRPVVLVAPRWVPESTSGSERIAPQEAIADCFVDAILAAGGLPLVMSLTEDEGVIDSYLELADGVAVPGGPDVNPRRWGSDMDYDPALLCEPRDAFEFPLVRHALAADLPLLTTCRGTQLLNVALGGTLCMDVPSLGATEGMVQWRHTGILSGVCHPVDVEEGSLLSRALGGVTHAQVNSAHHCCVERLGEGVRLVARATDGVPEGIEVPGRRFCVGVQWHPEYTWREVGTDFSLWRSFVDACR</sequence>
<dbReference type="PANTHER" id="PTHR43235">
    <property type="entry name" value="GLUTAMINE AMIDOTRANSFERASE PB2B2.05-RELATED"/>
    <property type="match status" value="1"/>
</dbReference>
<dbReference type="GO" id="GO:0005829">
    <property type="term" value="C:cytosol"/>
    <property type="evidence" value="ECO:0007669"/>
    <property type="project" value="TreeGrafter"/>
</dbReference>
<dbReference type="InterPro" id="IPR044668">
    <property type="entry name" value="PuuD-like"/>
</dbReference>
<reference evidence="1" key="2">
    <citation type="submission" date="2021-09" db="EMBL/GenBank/DDBJ databases">
        <authorList>
            <person name="Gilroy R."/>
        </authorList>
    </citation>
    <scope>NUCLEOTIDE SEQUENCE</scope>
    <source>
        <strain evidence="1">CHK124-7917</strain>
    </source>
</reference>
<dbReference type="Proteomes" id="UP000697330">
    <property type="component" value="Unassembled WGS sequence"/>
</dbReference>
<evidence type="ECO:0000313" key="1">
    <source>
        <dbReference type="EMBL" id="HJF46053.1"/>
    </source>
</evidence>
<dbReference type="GO" id="GO:0033969">
    <property type="term" value="F:gamma-glutamyl-gamma-aminobutyrate hydrolase activity"/>
    <property type="evidence" value="ECO:0007669"/>
    <property type="project" value="TreeGrafter"/>
</dbReference>
<protein>
    <submittedName>
        <fullName evidence="1">Gamma-glutamyl-gamma-aminobutyrate hydrolase family protein</fullName>
    </submittedName>
</protein>
<proteinExistence type="predicted"/>
<accession>A0A921GH96</accession>
<gene>
    <name evidence="1" type="ORF">K8U72_09795</name>
</gene>
<dbReference type="CDD" id="cd01745">
    <property type="entry name" value="GATase1_2"/>
    <property type="match status" value="1"/>
</dbReference>
<dbReference type="InterPro" id="IPR011697">
    <property type="entry name" value="Peptidase_C26"/>
</dbReference>